<reference evidence="2" key="1">
    <citation type="submission" date="2019-12" db="EMBL/GenBank/DDBJ databases">
        <title>Genome sequencing and annotation of Brassica cretica.</title>
        <authorList>
            <person name="Studholme D.J."/>
            <person name="Sarris P.F."/>
        </authorList>
    </citation>
    <scope>NUCLEOTIDE SEQUENCE</scope>
    <source>
        <strain evidence="3">PFS-001/15</strain>
        <strain evidence="2">PFS-102/07</strain>
        <tissue evidence="2">Leaf</tissue>
    </source>
</reference>
<dbReference type="EMBL" id="QGKW02001988">
    <property type="protein sequence ID" value="KAF2551950.1"/>
    <property type="molecule type" value="Genomic_DNA"/>
</dbReference>
<dbReference type="AlphaFoldDB" id="A0A8S9FJN2"/>
<proteinExistence type="predicted"/>
<comment type="caution">
    <text evidence="2">The sequence shown here is derived from an EMBL/GenBank/DDBJ whole genome shotgun (WGS) entry which is preliminary data.</text>
</comment>
<sequence>MHRRKKKATDETAAVQLPTKRQRKEINNSLPIIGNPHIPQVGLTHRNGDHPNVFVDITNTQNTIQREARNQRANILRQKRKFAGPNVSNDQLTQPSLLPKLSVELPQQRGHVEATIPTQSSILTNGSGFIPHKKLKVTRNKNLRNSLEDNFVVRSHEPDNATACILSDFTEPIQANRSKAIRQRSTSQPSIIDQQDYDSSDSCDAYWDYSSNEGGDEIAPSDESDDDVEYNKKKFACMEHVSKYSAEVFGGLVIPQTREDSRVVSPVITEGGSLNHTKQHI</sequence>
<dbReference type="EMBL" id="QGKY02002305">
    <property type="protein sequence ID" value="KAF2533391.1"/>
    <property type="molecule type" value="Genomic_DNA"/>
</dbReference>
<evidence type="ECO:0000313" key="3">
    <source>
        <dbReference type="EMBL" id="KAF2551950.1"/>
    </source>
</evidence>
<protein>
    <submittedName>
        <fullName evidence="2">Uncharacterized protein</fullName>
    </submittedName>
</protein>
<accession>A0A8S9FJN2</accession>
<organism evidence="2">
    <name type="scientific">Brassica cretica</name>
    <name type="common">Mustard</name>
    <dbReference type="NCBI Taxonomy" id="69181"/>
    <lineage>
        <taxon>Eukaryota</taxon>
        <taxon>Viridiplantae</taxon>
        <taxon>Streptophyta</taxon>
        <taxon>Embryophyta</taxon>
        <taxon>Tracheophyta</taxon>
        <taxon>Spermatophyta</taxon>
        <taxon>Magnoliopsida</taxon>
        <taxon>eudicotyledons</taxon>
        <taxon>Gunneridae</taxon>
        <taxon>Pentapetalae</taxon>
        <taxon>rosids</taxon>
        <taxon>malvids</taxon>
        <taxon>Brassicales</taxon>
        <taxon>Brassicaceae</taxon>
        <taxon>Brassiceae</taxon>
        <taxon>Brassica</taxon>
    </lineage>
</organism>
<evidence type="ECO:0000256" key="1">
    <source>
        <dbReference type="SAM" id="MobiDB-lite"/>
    </source>
</evidence>
<gene>
    <name evidence="3" type="ORF">F2Q68_00034045</name>
    <name evidence="2" type="ORF">F2Q70_00029617</name>
</gene>
<name>A0A8S9FJN2_BRACR</name>
<dbReference type="Proteomes" id="UP000712281">
    <property type="component" value="Unassembled WGS sequence"/>
</dbReference>
<feature type="region of interest" description="Disordered" evidence="1">
    <location>
        <begin position="179"/>
        <end position="200"/>
    </location>
</feature>
<evidence type="ECO:0000313" key="2">
    <source>
        <dbReference type="EMBL" id="KAF2533391.1"/>
    </source>
</evidence>